<protein>
    <recommendedName>
        <fullName evidence="3">tyrosinase</fullName>
        <ecNumber evidence="3">1.14.18.1</ecNumber>
    </recommendedName>
</protein>
<evidence type="ECO:0000256" key="9">
    <source>
        <dbReference type="ARBA" id="ARBA00048233"/>
    </source>
</evidence>
<comment type="similarity">
    <text evidence="2">Belongs to the tyrosinase family.</text>
</comment>
<evidence type="ECO:0000313" key="16">
    <source>
        <dbReference type="Proteomes" id="UP000800035"/>
    </source>
</evidence>
<dbReference type="GO" id="GO:0042438">
    <property type="term" value="P:melanin biosynthetic process"/>
    <property type="evidence" value="ECO:0007669"/>
    <property type="project" value="UniProtKB-KW"/>
</dbReference>
<evidence type="ECO:0000256" key="3">
    <source>
        <dbReference type="ARBA" id="ARBA00011906"/>
    </source>
</evidence>
<accession>A0A6A5U3L8</accession>
<evidence type="ECO:0000256" key="8">
    <source>
        <dbReference type="ARBA" id="ARBA00023101"/>
    </source>
</evidence>
<dbReference type="InterPro" id="IPR041640">
    <property type="entry name" value="Tyrosinase_C"/>
</dbReference>
<dbReference type="GO" id="GO:0004503">
    <property type="term" value="F:tyrosinase activity"/>
    <property type="evidence" value="ECO:0007669"/>
    <property type="project" value="UniProtKB-EC"/>
</dbReference>
<dbReference type="InterPro" id="IPR008922">
    <property type="entry name" value="Di-copper_centre_dom_sf"/>
</dbReference>
<comment type="catalytic activity">
    <reaction evidence="9">
        <text>2 L-dopa + O2 = 2 L-dopaquinone + 2 H2O</text>
        <dbReference type="Rhea" id="RHEA:34287"/>
        <dbReference type="ChEBI" id="CHEBI:15377"/>
        <dbReference type="ChEBI" id="CHEBI:15379"/>
        <dbReference type="ChEBI" id="CHEBI:57504"/>
        <dbReference type="ChEBI" id="CHEBI:57924"/>
        <dbReference type="EC" id="1.14.18.1"/>
    </reaction>
</comment>
<dbReference type="EC" id="1.14.18.1" evidence="3"/>
<comment type="catalytic activity">
    <reaction evidence="10">
        <text>L-tyrosine + O2 = L-dopaquinone + H2O</text>
        <dbReference type="Rhea" id="RHEA:18117"/>
        <dbReference type="ChEBI" id="CHEBI:15377"/>
        <dbReference type="ChEBI" id="CHEBI:15379"/>
        <dbReference type="ChEBI" id="CHEBI:57924"/>
        <dbReference type="ChEBI" id="CHEBI:58315"/>
        <dbReference type="EC" id="1.14.18.1"/>
    </reaction>
</comment>
<keyword evidence="8" id="KW-0470">Melanin biosynthesis</keyword>
<evidence type="ECO:0000256" key="7">
    <source>
        <dbReference type="ARBA" id="ARBA00023033"/>
    </source>
</evidence>
<keyword evidence="16" id="KW-1185">Reference proteome</keyword>
<keyword evidence="4" id="KW-0479">Metal-binding</keyword>
<dbReference type="PROSITE" id="PS00498">
    <property type="entry name" value="TYROSINASE_2"/>
    <property type="match status" value="1"/>
</dbReference>
<keyword evidence="6" id="KW-0186">Copper</keyword>
<feature type="signal peptide" evidence="12">
    <location>
        <begin position="1"/>
        <end position="24"/>
    </location>
</feature>
<dbReference type="Pfam" id="PF18132">
    <property type="entry name" value="Tyrosinase_C"/>
    <property type="match status" value="1"/>
</dbReference>
<comment type="cofactor">
    <cofactor evidence="1">
        <name>Cu(2+)</name>
        <dbReference type="ChEBI" id="CHEBI:29036"/>
    </cofactor>
</comment>
<keyword evidence="12" id="KW-0732">Signal</keyword>
<keyword evidence="5" id="KW-0560">Oxidoreductase</keyword>
<evidence type="ECO:0000256" key="11">
    <source>
        <dbReference type="SAM" id="MobiDB-lite"/>
    </source>
</evidence>
<dbReference type="EMBL" id="ML976985">
    <property type="protein sequence ID" value="KAF1959254.1"/>
    <property type="molecule type" value="Genomic_DNA"/>
</dbReference>
<evidence type="ECO:0000256" key="5">
    <source>
        <dbReference type="ARBA" id="ARBA00023002"/>
    </source>
</evidence>
<dbReference type="InterPro" id="IPR002227">
    <property type="entry name" value="Tyrosinase_Cu-bd"/>
</dbReference>
<feature type="domain" description="Tyrosinase copper-binding" evidence="14">
    <location>
        <begin position="306"/>
        <end position="317"/>
    </location>
</feature>
<proteinExistence type="inferred from homology"/>
<dbReference type="Gene3D" id="1.10.1280.10">
    <property type="entry name" value="Di-copper center containing domain from catechol oxidase"/>
    <property type="match status" value="1"/>
</dbReference>
<reference evidence="15" key="1">
    <citation type="journal article" date="2020" name="Stud. Mycol.">
        <title>101 Dothideomycetes genomes: a test case for predicting lifestyles and emergence of pathogens.</title>
        <authorList>
            <person name="Haridas S."/>
            <person name="Albert R."/>
            <person name="Binder M."/>
            <person name="Bloem J."/>
            <person name="Labutti K."/>
            <person name="Salamov A."/>
            <person name="Andreopoulos B."/>
            <person name="Baker S."/>
            <person name="Barry K."/>
            <person name="Bills G."/>
            <person name="Bluhm B."/>
            <person name="Cannon C."/>
            <person name="Castanera R."/>
            <person name="Culley D."/>
            <person name="Daum C."/>
            <person name="Ezra D."/>
            <person name="Gonzalez J."/>
            <person name="Henrissat B."/>
            <person name="Kuo A."/>
            <person name="Liang C."/>
            <person name="Lipzen A."/>
            <person name="Lutzoni F."/>
            <person name="Magnuson J."/>
            <person name="Mondo S."/>
            <person name="Nolan M."/>
            <person name="Ohm R."/>
            <person name="Pangilinan J."/>
            <person name="Park H.-J."/>
            <person name="Ramirez L."/>
            <person name="Alfaro M."/>
            <person name="Sun H."/>
            <person name="Tritt A."/>
            <person name="Yoshinaga Y."/>
            <person name="Zwiers L.-H."/>
            <person name="Turgeon B."/>
            <person name="Goodwin S."/>
            <person name="Spatafora J."/>
            <person name="Crous P."/>
            <person name="Grigoriev I."/>
        </authorList>
    </citation>
    <scope>NUCLEOTIDE SEQUENCE</scope>
    <source>
        <strain evidence="15">CBS 675.92</strain>
    </source>
</reference>
<dbReference type="SUPFAM" id="SSF48056">
    <property type="entry name" value="Di-copper centre-containing domain"/>
    <property type="match status" value="1"/>
</dbReference>
<evidence type="ECO:0000313" key="15">
    <source>
        <dbReference type="EMBL" id="KAF1959254.1"/>
    </source>
</evidence>
<dbReference type="PANTHER" id="PTHR11474:SF76">
    <property type="entry name" value="SHKT DOMAIN-CONTAINING PROTEIN"/>
    <property type="match status" value="1"/>
</dbReference>
<dbReference type="OrthoDB" id="6132182at2759"/>
<feature type="domain" description="Tyrosinase copper-binding" evidence="13">
    <location>
        <begin position="118"/>
        <end position="135"/>
    </location>
</feature>
<evidence type="ECO:0000256" key="2">
    <source>
        <dbReference type="ARBA" id="ARBA00009928"/>
    </source>
</evidence>
<gene>
    <name evidence="15" type="ORF">CC80DRAFT_523959</name>
</gene>
<feature type="region of interest" description="Disordered" evidence="11">
    <location>
        <begin position="575"/>
        <end position="599"/>
    </location>
</feature>
<evidence type="ECO:0000256" key="10">
    <source>
        <dbReference type="ARBA" id="ARBA00048881"/>
    </source>
</evidence>
<evidence type="ECO:0000259" key="14">
    <source>
        <dbReference type="PROSITE" id="PS00498"/>
    </source>
</evidence>
<dbReference type="PRINTS" id="PR00092">
    <property type="entry name" value="TYROSINASE"/>
</dbReference>
<dbReference type="AlphaFoldDB" id="A0A6A5U3L8"/>
<evidence type="ECO:0000259" key="13">
    <source>
        <dbReference type="PROSITE" id="PS00497"/>
    </source>
</evidence>
<keyword evidence="7" id="KW-0503">Monooxygenase</keyword>
<evidence type="ECO:0000256" key="1">
    <source>
        <dbReference type="ARBA" id="ARBA00001973"/>
    </source>
</evidence>
<name>A0A6A5U3L8_9PLEO</name>
<sequence length="599" mass="68408">MRLTGLPITLTLATCALCTPTGLGVPWADVSEGRHLTTGIMTRASGGHPYIRREIRDLKDHHPETWSLFLLGFRAFQQMDQNDPLSYYQITGIHGRPWRPWQNANGVDNPGGNSYCPHNNMMFVPWHRPYVALFEQELHKHVRRVAEQATTDQWRWIMVADAFRLPYWDWALGLHGGEFPEFFTTPTITVDGPQGQQTILNPLYQYDFHPVSEKDFDGDWAHINMTVRCPTSHNPDMQSQNQLIVQAIFDQRRNWHDNLANYFSTSVDFNDFVTNLQGLHGNLHNVIGGSTPGVGHMLLFDYSAFDPVFMFVHANVDRLATLYQAVHPESWMAPASSMDSGNFWIPNHVTLDADMQMQPFWRDKSSFYTPNEIRETSVFGYVYPETQRWNYASEQEWRTAVNASIALQYSTSARSVLTSGCQTSGQSLTHLLKDDTFTEWTTKVKASSLDMPPRFHVTFSLVGTFSSDKSTEVGIWVQQMITKYEKNAWKARQMEQKAKRYNSLEKNLEGTISLTASLLDQISGGNLKSLEAVDVVPYLKAHLTWKTFADADVIVQHQEYDSLDVEVVSTQVRIPDDPKQPLEYNSETTSHPEITQRNA</sequence>
<feature type="compositionally biased region" description="Polar residues" evidence="11">
    <location>
        <begin position="583"/>
        <end position="599"/>
    </location>
</feature>
<evidence type="ECO:0000256" key="4">
    <source>
        <dbReference type="ARBA" id="ARBA00022723"/>
    </source>
</evidence>
<organism evidence="15 16">
    <name type="scientific">Byssothecium circinans</name>
    <dbReference type="NCBI Taxonomy" id="147558"/>
    <lineage>
        <taxon>Eukaryota</taxon>
        <taxon>Fungi</taxon>
        <taxon>Dikarya</taxon>
        <taxon>Ascomycota</taxon>
        <taxon>Pezizomycotina</taxon>
        <taxon>Dothideomycetes</taxon>
        <taxon>Pleosporomycetidae</taxon>
        <taxon>Pleosporales</taxon>
        <taxon>Massarineae</taxon>
        <taxon>Massarinaceae</taxon>
        <taxon>Byssothecium</taxon>
    </lineage>
</organism>
<dbReference type="PROSITE" id="PS00497">
    <property type="entry name" value="TYROSINASE_1"/>
    <property type="match status" value="1"/>
</dbReference>
<dbReference type="Pfam" id="PF00264">
    <property type="entry name" value="Tyrosinase"/>
    <property type="match status" value="1"/>
</dbReference>
<evidence type="ECO:0000256" key="6">
    <source>
        <dbReference type="ARBA" id="ARBA00023008"/>
    </source>
</evidence>
<dbReference type="Proteomes" id="UP000800035">
    <property type="component" value="Unassembled WGS sequence"/>
</dbReference>
<dbReference type="InterPro" id="IPR050316">
    <property type="entry name" value="Tyrosinase/Hemocyanin"/>
</dbReference>
<feature type="chain" id="PRO_5025481803" description="tyrosinase" evidence="12">
    <location>
        <begin position="25"/>
        <end position="599"/>
    </location>
</feature>
<dbReference type="GO" id="GO:0046872">
    <property type="term" value="F:metal ion binding"/>
    <property type="evidence" value="ECO:0007669"/>
    <property type="project" value="UniProtKB-KW"/>
</dbReference>
<dbReference type="PANTHER" id="PTHR11474">
    <property type="entry name" value="TYROSINASE FAMILY MEMBER"/>
    <property type="match status" value="1"/>
</dbReference>
<evidence type="ECO:0000256" key="12">
    <source>
        <dbReference type="SAM" id="SignalP"/>
    </source>
</evidence>